<dbReference type="Gene3D" id="3.40.50.880">
    <property type="match status" value="1"/>
</dbReference>
<gene>
    <name evidence="2" type="primary">guaA_2</name>
    <name evidence="2" type="ORF">Taqua_01743</name>
</gene>
<protein>
    <submittedName>
        <fullName evidence="2">GMP synthase glutamine-hydrolyzing</fullName>
        <ecNumber evidence="2">6.3.5.2</ecNumber>
    </submittedName>
</protein>
<dbReference type="Pfam" id="PF00117">
    <property type="entry name" value="GATase"/>
    <property type="match status" value="1"/>
</dbReference>
<dbReference type="GO" id="GO:0003922">
    <property type="term" value="F:GMP synthase (glutamine-hydrolyzing) activity"/>
    <property type="evidence" value="ECO:0007669"/>
    <property type="project" value="UniProtKB-EC"/>
</dbReference>
<dbReference type="OrthoDB" id="9813383at2"/>
<sequence length="250" mass="26997">MATLTPPAAGETADVLVLQHTLEDTPGYLATWLDAVGARWDVFCAEAGQAYPASVAGYRALAVLGGEWSANDDRPSLRHAEALMHEADALGIPVIGHCLGGQLLARAFGGRVARLPQPEVGWLPIEHDGSASARAWLGDDPRPVVYQWHYDGVVVLPAGAVVLASSSACAVQAYALGPHLGMQFHVEITPLKIETWLADPGTVYPDAIGRHPDTVQDPEAMRAATQRHQAASYRLADRIYAEWRRRWRTG</sequence>
<comment type="caution">
    <text evidence="2">The sequence shown here is derived from an EMBL/GenBank/DDBJ whole genome shotgun (WGS) entry which is preliminary data.</text>
</comment>
<dbReference type="CDD" id="cd01741">
    <property type="entry name" value="GATase1_1"/>
    <property type="match status" value="1"/>
</dbReference>
<keyword evidence="2" id="KW-0436">Ligase</keyword>
<dbReference type="InterPro" id="IPR029062">
    <property type="entry name" value="Class_I_gatase-like"/>
</dbReference>
<dbReference type="PROSITE" id="PS51273">
    <property type="entry name" value="GATASE_TYPE_1"/>
    <property type="match status" value="1"/>
</dbReference>
<dbReference type="Proteomes" id="UP000318554">
    <property type="component" value="Unassembled WGS sequence"/>
</dbReference>
<dbReference type="RefSeq" id="WP_144326318.1">
    <property type="nucleotide sequence ID" value="NZ_VJNA01000021.1"/>
</dbReference>
<organism evidence="2 3">
    <name type="scientific">Tepidimonas aquatica</name>
    <dbReference type="NCBI Taxonomy" id="247482"/>
    <lineage>
        <taxon>Bacteria</taxon>
        <taxon>Pseudomonadati</taxon>
        <taxon>Pseudomonadota</taxon>
        <taxon>Betaproteobacteria</taxon>
        <taxon>Burkholderiales</taxon>
        <taxon>Tepidimonas</taxon>
    </lineage>
</organism>
<dbReference type="EC" id="6.3.5.2" evidence="2"/>
<evidence type="ECO:0000313" key="2">
    <source>
        <dbReference type="EMBL" id="TSE23471.1"/>
    </source>
</evidence>
<name>A0A554WIS0_9BURK</name>
<dbReference type="AlphaFoldDB" id="A0A554WIS0"/>
<dbReference type="SUPFAM" id="SSF52317">
    <property type="entry name" value="Class I glutamine amidotransferase-like"/>
    <property type="match status" value="1"/>
</dbReference>
<dbReference type="PANTHER" id="PTHR42695:SF5">
    <property type="entry name" value="GLUTAMINE AMIDOTRANSFERASE YLR126C-RELATED"/>
    <property type="match status" value="1"/>
</dbReference>
<proteinExistence type="predicted"/>
<evidence type="ECO:0000313" key="3">
    <source>
        <dbReference type="Proteomes" id="UP000318554"/>
    </source>
</evidence>
<keyword evidence="3" id="KW-1185">Reference proteome</keyword>
<dbReference type="InterPro" id="IPR044992">
    <property type="entry name" value="ChyE-like"/>
</dbReference>
<feature type="domain" description="Glutamine amidotransferase" evidence="1">
    <location>
        <begin position="72"/>
        <end position="190"/>
    </location>
</feature>
<dbReference type="PANTHER" id="PTHR42695">
    <property type="entry name" value="GLUTAMINE AMIDOTRANSFERASE YLR126C-RELATED"/>
    <property type="match status" value="1"/>
</dbReference>
<dbReference type="EMBL" id="VJNA01000021">
    <property type="protein sequence ID" value="TSE23471.1"/>
    <property type="molecule type" value="Genomic_DNA"/>
</dbReference>
<evidence type="ECO:0000259" key="1">
    <source>
        <dbReference type="Pfam" id="PF00117"/>
    </source>
</evidence>
<dbReference type="GO" id="GO:0005829">
    <property type="term" value="C:cytosol"/>
    <property type="evidence" value="ECO:0007669"/>
    <property type="project" value="TreeGrafter"/>
</dbReference>
<accession>A0A554WIS0</accession>
<dbReference type="InterPro" id="IPR017926">
    <property type="entry name" value="GATASE"/>
</dbReference>
<reference evidence="2 3" key="1">
    <citation type="submission" date="2019-07" db="EMBL/GenBank/DDBJ databases">
        <title>Tepidimonas aquatica CLN-1 draft genome.</title>
        <authorList>
            <person name="Da Costa M.S."/>
            <person name="Froufe H.J.C."/>
            <person name="Egas C."/>
            <person name="Albuquerque L."/>
        </authorList>
    </citation>
    <scope>NUCLEOTIDE SEQUENCE [LARGE SCALE GENOMIC DNA]</scope>
    <source>
        <strain evidence="2 3">CLN-1</strain>
    </source>
</reference>